<dbReference type="GO" id="GO:0003677">
    <property type="term" value="F:DNA binding"/>
    <property type="evidence" value="ECO:0007669"/>
    <property type="project" value="UniProtKB-KW"/>
</dbReference>
<evidence type="ECO:0000259" key="3">
    <source>
        <dbReference type="PROSITE" id="PS51253"/>
    </source>
</evidence>
<dbReference type="Proteomes" id="UP000198211">
    <property type="component" value="Unassembled WGS sequence"/>
</dbReference>
<keyword evidence="5" id="KW-1185">Reference proteome</keyword>
<proteinExistence type="predicted"/>
<protein>
    <recommendedName>
        <fullName evidence="3">HTH CENPB-type domain-containing protein</fullName>
    </recommendedName>
</protein>
<evidence type="ECO:0000256" key="1">
    <source>
        <dbReference type="ARBA" id="ARBA00023125"/>
    </source>
</evidence>
<reference evidence="5" key="1">
    <citation type="submission" date="2017-03" db="EMBL/GenBank/DDBJ databases">
        <title>Phytopthora megakarya and P. palmivora, two closely related causual agents of cacao black pod achieved similar genome size and gene model numbers by different mechanisms.</title>
        <authorList>
            <person name="Ali S."/>
            <person name="Shao J."/>
            <person name="Larry D.J."/>
            <person name="Kronmiller B."/>
            <person name="Shen D."/>
            <person name="Strem M.D."/>
            <person name="Melnick R.L."/>
            <person name="Guiltinan M.J."/>
            <person name="Tyler B.M."/>
            <person name="Meinhardt L.W."/>
            <person name="Bailey B.A."/>
        </authorList>
    </citation>
    <scope>NUCLEOTIDE SEQUENCE [LARGE SCALE GENOMIC DNA]</scope>
    <source>
        <strain evidence="5">zdho120</strain>
    </source>
</reference>
<feature type="coiled-coil region" evidence="2">
    <location>
        <begin position="202"/>
        <end position="236"/>
    </location>
</feature>
<organism evidence="4 5">
    <name type="scientific">Phytophthora megakarya</name>
    <dbReference type="NCBI Taxonomy" id="4795"/>
    <lineage>
        <taxon>Eukaryota</taxon>
        <taxon>Sar</taxon>
        <taxon>Stramenopiles</taxon>
        <taxon>Oomycota</taxon>
        <taxon>Peronosporomycetes</taxon>
        <taxon>Peronosporales</taxon>
        <taxon>Peronosporaceae</taxon>
        <taxon>Phytophthora</taxon>
    </lineage>
</organism>
<accession>A0A225UX59</accession>
<dbReference type="SMART" id="SM00674">
    <property type="entry name" value="CENPB"/>
    <property type="match status" value="1"/>
</dbReference>
<evidence type="ECO:0000256" key="2">
    <source>
        <dbReference type="SAM" id="Coils"/>
    </source>
</evidence>
<keyword evidence="2" id="KW-0175">Coiled coil</keyword>
<evidence type="ECO:0000313" key="5">
    <source>
        <dbReference type="Proteomes" id="UP000198211"/>
    </source>
</evidence>
<dbReference type="Pfam" id="PF03221">
    <property type="entry name" value="HTH_Tnp_Tc5"/>
    <property type="match status" value="1"/>
</dbReference>
<dbReference type="AlphaFoldDB" id="A0A225UX59"/>
<name>A0A225UX59_9STRA</name>
<dbReference type="Gene3D" id="1.10.10.60">
    <property type="entry name" value="Homeodomain-like"/>
    <property type="match status" value="1"/>
</dbReference>
<dbReference type="InterPro" id="IPR006600">
    <property type="entry name" value="HTH_CenpB_DNA-bd_dom"/>
</dbReference>
<dbReference type="PROSITE" id="PS51253">
    <property type="entry name" value="HTH_CENPB"/>
    <property type="match status" value="1"/>
</dbReference>
<dbReference type="SUPFAM" id="SSF46689">
    <property type="entry name" value="Homeodomain-like"/>
    <property type="match status" value="1"/>
</dbReference>
<feature type="domain" description="HTH CENPB-type" evidence="3">
    <location>
        <begin position="50"/>
        <end position="123"/>
    </location>
</feature>
<gene>
    <name evidence="4" type="ORF">PHMEG_00031824</name>
</gene>
<dbReference type="OrthoDB" id="96435at2759"/>
<comment type="caution">
    <text evidence="4">The sequence shown here is derived from an EMBL/GenBank/DDBJ whole genome shotgun (WGS) entry which is preliminary data.</text>
</comment>
<keyword evidence="1" id="KW-0238">DNA-binding</keyword>
<evidence type="ECO:0000313" key="4">
    <source>
        <dbReference type="EMBL" id="OWY97604.1"/>
    </source>
</evidence>
<dbReference type="InterPro" id="IPR009057">
    <property type="entry name" value="Homeodomain-like_sf"/>
</dbReference>
<dbReference type="EMBL" id="NBNE01010258">
    <property type="protein sequence ID" value="OWY97604.1"/>
    <property type="molecule type" value="Genomic_DNA"/>
</dbReference>
<sequence>MDATVKKYYPELLSHAERKSKKRQIYKWIQKKEAILSAVGSGHGHLHKIRAEGLGTVLSDEDEDIIAHWLRDLLRDGVPVTSFMLASKAKEVAQEAGLPHGSFLASNTWQKRFLSKYQLSSRHETRPCVPPSKRARLADTQTVKESETQELAMEDLVTAQQALPELVNRQQTFAARPSEVRVIELEKMNEARLREEEEKTKQRGLELQIEIQRTKRRQLELEFEREERRKDREEQAKLIASLVERLKSKDS</sequence>